<dbReference type="InterPro" id="IPR001579">
    <property type="entry name" value="Glyco_hydro_18_chit_AS"/>
</dbReference>
<evidence type="ECO:0000256" key="2">
    <source>
        <dbReference type="ARBA" id="ARBA00012566"/>
    </source>
</evidence>
<proteinExistence type="inferred from homology"/>
<keyword evidence="4" id="KW-0378">Hydrolase</keyword>
<evidence type="ECO:0000313" key="11">
    <source>
        <dbReference type="Proteomes" id="UP000279194"/>
    </source>
</evidence>
<dbReference type="InterPro" id="IPR049410">
    <property type="entry name" value="EndoS-like_Ig-like"/>
</dbReference>
<sequence length="963" mass="108704">MNNRLSNKRNVTSVCALALATMFLFSNHQPVIVRAQSNTATHQGVVDKSKAGQIVEDIRSGRRGPLYAGYYRTWHDEKATKNKEAAGSNPSEIDKPLGGLNRMSDAPKEVDILFVFDSFVHEKSPFWTTLRNDYVPKLHKKGTAVVQTIGIKFLTGEAGLSVDSKTYPDTDEGNQKLAKAIVDTYVKERGVDGLDIDIEAPDYDVEQKPKEAKRALAVFKEIAKLIGKDGADKSKLLIIDTTLAPDKNPLFTETAKSIDFLLRQYYGNQDGSDGFKKINEEWLQFKEHIKSEQFMPGFSFFEENTPDKSLWFDVDQEDSNEETRAEKYAKWQPQTGGLKGGIFSYAIDRDGVIHPSRRLYSPHHKSNEKVKTEYKFSQKLKKMMTDDERNKTISEKDIHDEILRKEIMKQVGRGQGNFDLFDGTLVINNPEITSLKGLENFKNVKKIVIDGLKNIKELSTNHFPESLKYENGQTDSVIEIKNMPTLETIDLSNLKIQTLDGIDFKSMPLLKTVDISQNAIDFSLNSKDYTTLTSLLDNRKQVTFDKQRPKGYVPNRFGNSKVQWDKSGNAINLIDAFLTGGQTVSGRTLFDERSFNEMVEEKIHGQTFIDPNYKFDEFKVNYSDYTVDIVDHRLVRSKEKTLVPSQDSVYKITFKDPADKEVLFADGANQAVLTVGSGADTLDDLAVGAKELYRTGVSDSRLLFDGKYESGEIYKEYQDRFVVFELLNPGVAQYWNLYRSGYGIGGSNGDVIQASLKILKNEEAYYELLSNSNIALEYLKNEDNWQEISSFSNDVSGTTLSLPITVQQARIFKVHFQKSSDGYGVASVELQIVGKKLANNETIVTPVAPLSELKAKQAELSKKQESIEGTSEFHAIAQQLHEINRQIEELEGNRSSSWESSDEDTGQKVEKELELNVIPPETVALQTENSSETNYIDSAYETVQELVSKAWKDISEWALQYIQ</sequence>
<comment type="similarity">
    <text evidence="1">Belongs to the glycosyl hydrolase 18 family.</text>
</comment>
<dbReference type="Gene3D" id="3.20.20.80">
    <property type="entry name" value="Glycosidases"/>
    <property type="match status" value="1"/>
</dbReference>
<keyword evidence="3 7" id="KW-0732">Signal</keyword>
<feature type="domain" description="Endo-beta-N-acetylglucosaminidase EndoS-like Ig-like" evidence="8">
    <location>
        <begin position="550"/>
        <end position="678"/>
    </location>
</feature>
<dbReference type="GO" id="GO:0005975">
    <property type="term" value="P:carbohydrate metabolic process"/>
    <property type="evidence" value="ECO:0007669"/>
    <property type="project" value="InterPro"/>
</dbReference>
<dbReference type="EMBL" id="RCVM01000005">
    <property type="protein sequence ID" value="RLY03947.1"/>
    <property type="molecule type" value="Genomic_DNA"/>
</dbReference>
<dbReference type="InterPro" id="IPR057016">
    <property type="entry name" value="EndoS_F2-like_TIM-barrel"/>
</dbReference>
<organism evidence="10 11">
    <name type="scientific">Streptococcus hillyeri</name>
    <dbReference type="NCBI Taxonomy" id="2282420"/>
    <lineage>
        <taxon>Bacteria</taxon>
        <taxon>Bacillati</taxon>
        <taxon>Bacillota</taxon>
        <taxon>Bacilli</taxon>
        <taxon>Lactobacillales</taxon>
        <taxon>Streptococcaceae</taxon>
        <taxon>Streptococcus</taxon>
    </lineage>
</organism>
<dbReference type="Gene3D" id="3.80.10.10">
    <property type="entry name" value="Ribonuclease Inhibitor"/>
    <property type="match status" value="1"/>
</dbReference>
<dbReference type="SUPFAM" id="SSF51445">
    <property type="entry name" value="(Trans)glycosidases"/>
    <property type="match status" value="1"/>
</dbReference>
<evidence type="ECO:0000259" key="8">
    <source>
        <dbReference type="Pfam" id="PF20746"/>
    </source>
</evidence>
<dbReference type="SUPFAM" id="SSF52058">
    <property type="entry name" value="L domain-like"/>
    <property type="match status" value="1"/>
</dbReference>
<reference evidence="10 11" key="1">
    <citation type="submission" date="2018-10" db="EMBL/GenBank/DDBJ databases">
        <title>Streptococcus hillyeri sp. nov., isolated from equine tracheal sample.</title>
        <authorList>
            <person name="Macfadyen A.C."/>
            <person name="Waller A."/>
            <person name="Paterson G.K."/>
        </authorList>
    </citation>
    <scope>NUCLEOTIDE SEQUENCE [LARGE SCALE GENOMIC DNA]</scope>
    <source>
        <strain evidence="10 11">28462</strain>
    </source>
</reference>
<keyword evidence="5" id="KW-0326">Glycosidase</keyword>
<dbReference type="InterPro" id="IPR032675">
    <property type="entry name" value="LRR_dom_sf"/>
</dbReference>
<dbReference type="Pfam" id="PF20746">
    <property type="entry name" value="EndoS_Ig-like"/>
    <property type="match status" value="1"/>
</dbReference>
<dbReference type="RefSeq" id="WP_121834995.1">
    <property type="nucleotide sequence ID" value="NZ_CP163513.1"/>
</dbReference>
<dbReference type="EC" id="3.2.1.96" evidence="2"/>
<evidence type="ECO:0000256" key="1">
    <source>
        <dbReference type="ARBA" id="ARBA00009336"/>
    </source>
</evidence>
<comment type="catalytic activity">
    <reaction evidence="6">
        <text>an N(4)-(oligosaccharide-(1-&gt;3)-[oligosaccharide-(1-&gt;6)]-beta-D-Man-(1-&gt;4)-beta-D-GlcNAc-(1-&gt;4)-alpha-D-GlcNAc)-L-asparaginyl-[protein] + H2O = an oligosaccharide-(1-&gt;3)-[oligosaccharide-(1-&gt;6)]-beta-D-Man-(1-&gt;4)-D-GlcNAc + N(4)-(N-acetyl-beta-D-glucosaminyl)-L-asparaginyl-[protein]</text>
        <dbReference type="Rhea" id="RHEA:73067"/>
        <dbReference type="Rhea" id="RHEA-COMP:12603"/>
        <dbReference type="Rhea" id="RHEA-COMP:18176"/>
        <dbReference type="ChEBI" id="CHEBI:15377"/>
        <dbReference type="ChEBI" id="CHEBI:132248"/>
        <dbReference type="ChEBI" id="CHEBI:192714"/>
        <dbReference type="ChEBI" id="CHEBI:192715"/>
        <dbReference type="EC" id="3.2.1.96"/>
    </reaction>
</comment>
<dbReference type="AlphaFoldDB" id="A0A3L9DVN2"/>
<dbReference type="Pfam" id="PF23952">
    <property type="entry name" value="LRR_EndoS"/>
    <property type="match status" value="1"/>
</dbReference>
<dbReference type="Proteomes" id="UP000279194">
    <property type="component" value="Unassembled WGS sequence"/>
</dbReference>
<dbReference type="OrthoDB" id="7183084at2"/>
<gene>
    <name evidence="10" type="ORF">EAF07_03965</name>
</gene>
<protein>
    <recommendedName>
        <fullName evidence="2">mannosyl-glycoprotein endo-beta-N-acetylglucosaminidase</fullName>
        <ecNumber evidence="2">3.2.1.96</ecNumber>
    </recommendedName>
</protein>
<evidence type="ECO:0000256" key="4">
    <source>
        <dbReference type="ARBA" id="ARBA00022801"/>
    </source>
</evidence>
<feature type="chain" id="PRO_5039274513" description="mannosyl-glycoprotein endo-beta-N-acetylglucosaminidase" evidence="7">
    <location>
        <begin position="29"/>
        <end position="963"/>
    </location>
</feature>
<keyword evidence="11" id="KW-1185">Reference proteome</keyword>
<feature type="signal peptide" evidence="7">
    <location>
        <begin position="1"/>
        <end position="28"/>
    </location>
</feature>
<dbReference type="Pfam" id="PF23916">
    <property type="entry name" value="TIM-barrel_EndoS"/>
    <property type="match status" value="1"/>
</dbReference>
<evidence type="ECO:0000259" key="9">
    <source>
        <dbReference type="Pfam" id="PF23916"/>
    </source>
</evidence>
<evidence type="ECO:0000313" key="10">
    <source>
        <dbReference type="EMBL" id="RLY03947.1"/>
    </source>
</evidence>
<evidence type="ECO:0000256" key="5">
    <source>
        <dbReference type="ARBA" id="ARBA00023295"/>
    </source>
</evidence>
<evidence type="ECO:0000256" key="3">
    <source>
        <dbReference type="ARBA" id="ARBA00022729"/>
    </source>
</evidence>
<name>A0A3L9DVN2_9STRE</name>
<evidence type="ECO:0000256" key="6">
    <source>
        <dbReference type="ARBA" id="ARBA00034414"/>
    </source>
</evidence>
<feature type="domain" description="Endo-beta-N-acetylglucosaminidase EndoS/F2-like TIM-barrel" evidence="9">
    <location>
        <begin position="69"/>
        <end position="344"/>
    </location>
</feature>
<dbReference type="PROSITE" id="PS01095">
    <property type="entry name" value="GH18_1"/>
    <property type="match status" value="1"/>
</dbReference>
<evidence type="ECO:0000256" key="7">
    <source>
        <dbReference type="SAM" id="SignalP"/>
    </source>
</evidence>
<comment type="caution">
    <text evidence="10">The sequence shown here is derived from an EMBL/GenBank/DDBJ whole genome shotgun (WGS) entry which is preliminary data.</text>
</comment>
<dbReference type="GO" id="GO:0033925">
    <property type="term" value="F:mannosyl-glycoprotein endo-beta-N-acetylglucosaminidase activity"/>
    <property type="evidence" value="ECO:0007669"/>
    <property type="project" value="UniProtKB-EC"/>
</dbReference>
<dbReference type="InterPro" id="IPR017853">
    <property type="entry name" value="GH"/>
</dbReference>
<accession>A0A3L9DVN2</accession>